<accession>A0A1C7P9L8</accession>
<organism evidence="1 2">
    <name type="scientific">Akkermansia glycaniphila</name>
    <dbReference type="NCBI Taxonomy" id="1679444"/>
    <lineage>
        <taxon>Bacteria</taxon>
        <taxon>Pseudomonadati</taxon>
        <taxon>Verrucomicrobiota</taxon>
        <taxon>Verrucomicrobiia</taxon>
        <taxon>Verrucomicrobiales</taxon>
        <taxon>Akkermansiaceae</taxon>
        <taxon>Akkermansia</taxon>
    </lineage>
</organism>
<name>A0A1C7P9L8_9BACT</name>
<evidence type="ECO:0000313" key="1">
    <source>
        <dbReference type="EMBL" id="SEH99474.1"/>
    </source>
</evidence>
<dbReference type="Proteomes" id="UP000176204">
    <property type="component" value="Chromosome I"/>
</dbReference>
<reference evidence="2" key="1">
    <citation type="submission" date="2016-09" db="EMBL/GenBank/DDBJ databases">
        <authorList>
            <person name="Koehorst J."/>
        </authorList>
    </citation>
    <scope>NUCLEOTIDE SEQUENCE [LARGE SCALE GENOMIC DNA]</scope>
</reference>
<protein>
    <submittedName>
        <fullName evidence="1">Uncharacterized protein</fullName>
    </submittedName>
</protein>
<dbReference type="STRING" id="1679444.PYTT_2397"/>
<gene>
    <name evidence="1" type="ORF">PYTT_2397</name>
</gene>
<dbReference type="EMBL" id="LT629973">
    <property type="protein sequence ID" value="SEH99474.1"/>
    <property type="molecule type" value="Genomic_DNA"/>
</dbReference>
<dbReference type="AlphaFoldDB" id="A0A1C7P9L8"/>
<evidence type="ECO:0000313" key="2">
    <source>
        <dbReference type="Proteomes" id="UP000176204"/>
    </source>
</evidence>
<sequence>MTKAFKAMSPAEKREYVLQAFGGAWVHIKALPLRFREDGSFYINCPDLLRYPWQVPCAGFVPDRAGIVPDEAEKGGGRGQKMRWVHV</sequence>
<proteinExistence type="predicted"/>
<dbReference type="KEGG" id="agl:PYTT_2397"/>
<keyword evidence="2" id="KW-1185">Reference proteome</keyword>